<feature type="compositionally biased region" description="Basic and acidic residues" evidence="2">
    <location>
        <begin position="857"/>
        <end position="869"/>
    </location>
</feature>
<dbReference type="EMBL" id="CYGV01000779">
    <property type="protein sequence ID" value="CUA69418.1"/>
    <property type="molecule type" value="Genomic_DNA"/>
</dbReference>
<keyword evidence="1" id="KW-0175">Coiled coil</keyword>
<keyword evidence="5" id="KW-1185">Reference proteome</keyword>
<reference evidence="4 5" key="1">
    <citation type="submission" date="2015-07" db="EMBL/GenBank/DDBJ databases">
        <authorList>
            <person name="Noorani M."/>
        </authorList>
    </citation>
    <scope>NUCLEOTIDE SEQUENCE [LARGE SCALE GENOMIC DNA]</scope>
    <source>
        <strain evidence="4">BBA 69670</strain>
    </source>
</reference>
<dbReference type="SMART" id="SM00325">
    <property type="entry name" value="RhoGEF"/>
    <property type="match status" value="1"/>
</dbReference>
<dbReference type="SUPFAM" id="SSF48065">
    <property type="entry name" value="DBL homology domain (DH-domain)"/>
    <property type="match status" value="1"/>
</dbReference>
<feature type="compositionally biased region" description="Polar residues" evidence="2">
    <location>
        <begin position="783"/>
        <end position="796"/>
    </location>
</feature>
<evidence type="ECO:0000259" key="3">
    <source>
        <dbReference type="PROSITE" id="PS50010"/>
    </source>
</evidence>
<dbReference type="PANTHER" id="PTHR12673:SF270">
    <property type="entry name" value="FYVE-TYPE DOMAIN-CONTAINING PROTEIN"/>
    <property type="match status" value="1"/>
</dbReference>
<feature type="compositionally biased region" description="Low complexity" evidence="2">
    <location>
        <begin position="116"/>
        <end position="138"/>
    </location>
</feature>
<evidence type="ECO:0000313" key="5">
    <source>
        <dbReference type="Proteomes" id="UP000044841"/>
    </source>
</evidence>
<dbReference type="InterPro" id="IPR051092">
    <property type="entry name" value="FYVE_RhoGEF_PH"/>
</dbReference>
<feature type="region of interest" description="Disordered" evidence="2">
    <location>
        <begin position="45"/>
        <end position="72"/>
    </location>
</feature>
<dbReference type="CDD" id="cd00160">
    <property type="entry name" value="RhoGEF"/>
    <property type="match status" value="1"/>
</dbReference>
<feature type="coiled-coil region" evidence="1">
    <location>
        <begin position="1438"/>
        <end position="1475"/>
    </location>
</feature>
<dbReference type="PROSITE" id="PS50010">
    <property type="entry name" value="DH_2"/>
    <property type="match status" value="1"/>
</dbReference>
<feature type="region of interest" description="Disordered" evidence="2">
    <location>
        <begin position="851"/>
        <end position="925"/>
    </location>
</feature>
<feature type="region of interest" description="Disordered" evidence="2">
    <location>
        <begin position="115"/>
        <end position="138"/>
    </location>
</feature>
<evidence type="ECO:0000256" key="2">
    <source>
        <dbReference type="SAM" id="MobiDB-lite"/>
    </source>
</evidence>
<sequence>MNTTTRGYDDDISPDNITEFTREAIANKLSYVLSNNNQLSAGGADYEAEMSSPVKQVPLAPGSDDEPRPTHPTTRAFFCGVVVEGAGQGELAQDVQELVASLGEPMPAQEIPYLPPSTSAPSASGSLSSLSEAPSSMPMSRSAAADAAVLSEVITELVTTERSYLKRLHMLKSSYADPLRSFAKTKDTSIIDAYAAKTLFGNVDQLIPVSEAFLADLEVMLAGHGPGVGDVAIKHFRDLRAFDCYKQYYTKREEAQQIFEREVSKKSSTGFASYIDRIKYSTSDPKNRVGLRELLMEPVQRIPRYTLLFRTMIKHMLTSNPQRALLMEADTIASRIALAETDDPTRRAAVMHCLERSVENFPPGLISSTRVLVDCIDVADVLGDSFGRGGGSTRGGHGTHGRGARSGGGGAALDTLQVTLFLFDDKLMICKRNPSSSAPGRILAGLDETEKVAKVGLGLGLGFRKALGGSSVSKPGGIGGGWGLSCRGVVDVGDVVATDVGGVDLHMYLEDPPQDQPDRWSGRPFRSLSALALAAQSQSGPADPFARPYVNSTPEQAKVRFLENLWAVQARLRTRLGRSVVLYGGEREVGLATLAKTWWNLYSRTAYLSETKKPKVVVHIDAEGTADPIPFGIGGPGPYVVIRVQPLAGELCRFAVSSCNEEDEREEDIVHTPSVPGRIVQTIHQYGLFKFRTGHASAPGTPTRPRTALFSLDTLSFGSMSMSNRRARSRSVASRNSTLLSSGSASTSATSEEGASMGRKFMKRSWSPGPGLGMSVPEGESIGPTSSMGYSVNGRSSPLKGRILPDEDYDACTWDDLGEQTDEMDVDVGADVEMDPDTSEYDLTMRLALARQNSKTQEGKFKTGGRDAPELPPLPSFSRPASPTKPRDIDSDAATISTTRPRSIERRPLGPRLPMPKSPDIRAITGDPEQAINPVRLDRARSPAEMERAMSPIVMVRTGESIARAKSPIEAEQARLDRAIIAGPRPISPGPNRVLSPILTAGLIRAPVARKPVPVLARAVSPPPVLARVSSPPAGRTGPESRATSPAPVVRPSSLSSERSVSSPIPVERRAPTPLAWGSDRRDESDEDERPCTPVDGVILGTPAPTTISLRTDAAGSTPIPFTSKRRVPFEPAVDTPTPAAIVPATPKSSAAGSTVAPLSIQKKISLRDTPITTRKGRGSPSSKVPVRQGGLIRMHSDPESLAKINLESSTSAAGSGSGSGSGSGDVAQLSKQLFVTAGATKEDILSSRRAVKRIKMELESISRASRSGIERAGSIVRSPNSRNIAAKAESRFDNLPSIMNRRAMFEAIAENNASSKLPASTSDTGLSEGWSKSIEGVIAEAERHLMHAEAKQERLIEQIQDLQDAPPTTATGSTEIERLKGELQRTKGQCELVKKLLADATAEKEIMYETFNEELDAMYADSSLRDDEALVAMTDDLRKSKAARNDLAKENAQLKRKLAEMESEKQHYEDLLRRHGLIS</sequence>
<dbReference type="InterPro" id="IPR035899">
    <property type="entry name" value="DBL_dom_sf"/>
</dbReference>
<feature type="compositionally biased region" description="Low complexity" evidence="2">
    <location>
        <begin position="723"/>
        <end position="756"/>
    </location>
</feature>
<dbReference type="GO" id="GO:0005085">
    <property type="term" value="F:guanyl-nucleotide exchange factor activity"/>
    <property type="evidence" value="ECO:0007669"/>
    <property type="project" value="InterPro"/>
</dbReference>
<dbReference type="Pfam" id="PF00621">
    <property type="entry name" value="RhoGEF"/>
    <property type="match status" value="1"/>
</dbReference>
<name>A0A0K6FTG0_9AGAM</name>
<feature type="coiled-coil region" evidence="1">
    <location>
        <begin position="1339"/>
        <end position="1397"/>
    </location>
</feature>
<evidence type="ECO:0000313" key="4">
    <source>
        <dbReference type="EMBL" id="CUA69418.1"/>
    </source>
</evidence>
<feature type="region of interest" description="Disordered" evidence="2">
    <location>
        <begin position="1208"/>
        <end position="1227"/>
    </location>
</feature>
<evidence type="ECO:0000256" key="1">
    <source>
        <dbReference type="SAM" id="Coils"/>
    </source>
</evidence>
<feature type="domain" description="DH" evidence="3">
    <location>
        <begin position="149"/>
        <end position="329"/>
    </location>
</feature>
<accession>A0A0K6FTG0</accession>
<dbReference type="Proteomes" id="UP000044841">
    <property type="component" value="Unassembled WGS sequence"/>
</dbReference>
<organism evidence="4 5">
    <name type="scientific">Rhizoctonia solani</name>
    <dbReference type="NCBI Taxonomy" id="456999"/>
    <lineage>
        <taxon>Eukaryota</taxon>
        <taxon>Fungi</taxon>
        <taxon>Dikarya</taxon>
        <taxon>Basidiomycota</taxon>
        <taxon>Agaricomycotina</taxon>
        <taxon>Agaricomycetes</taxon>
        <taxon>Cantharellales</taxon>
        <taxon>Ceratobasidiaceae</taxon>
        <taxon>Rhizoctonia</taxon>
    </lineage>
</organism>
<protein>
    <submittedName>
        <fullName evidence="4">Formin-like protein 14</fullName>
    </submittedName>
</protein>
<feature type="region of interest" description="Disordered" evidence="2">
    <location>
        <begin position="1025"/>
        <end position="1124"/>
    </location>
</feature>
<dbReference type="PANTHER" id="PTHR12673">
    <property type="entry name" value="FACIOGENITAL DYSPLASIA PROTEIN"/>
    <property type="match status" value="1"/>
</dbReference>
<feature type="compositionally biased region" description="Low complexity" evidence="2">
    <location>
        <begin position="1048"/>
        <end position="1066"/>
    </location>
</feature>
<gene>
    <name evidence="4" type="ORF">RSOLAG22IIIB_03943</name>
</gene>
<dbReference type="Gene3D" id="1.20.900.10">
    <property type="entry name" value="Dbl homology (DH) domain"/>
    <property type="match status" value="1"/>
</dbReference>
<dbReference type="GO" id="GO:0005737">
    <property type="term" value="C:cytoplasm"/>
    <property type="evidence" value="ECO:0007669"/>
    <property type="project" value="TreeGrafter"/>
</dbReference>
<proteinExistence type="predicted"/>
<dbReference type="InterPro" id="IPR000219">
    <property type="entry name" value="DH_dom"/>
</dbReference>
<feature type="region of interest" description="Disordered" evidence="2">
    <location>
        <begin position="389"/>
        <end position="408"/>
    </location>
</feature>
<feature type="region of interest" description="Disordered" evidence="2">
    <location>
        <begin position="723"/>
        <end position="804"/>
    </location>
</feature>